<keyword evidence="3" id="KW-1185">Reference proteome</keyword>
<dbReference type="Proteomes" id="UP001642409">
    <property type="component" value="Unassembled WGS sequence"/>
</dbReference>
<evidence type="ECO:0000313" key="1">
    <source>
        <dbReference type="EMBL" id="CAI9955084.1"/>
    </source>
</evidence>
<proteinExistence type="predicted"/>
<name>A0AA86QL16_9EUKA</name>
<comment type="caution">
    <text evidence="1">The sequence shown here is derived from an EMBL/GenBank/DDBJ whole genome shotgun (WGS) entry which is preliminary data.</text>
</comment>
<gene>
    <name evidence="1" type="ORF">HINF_LOCUS42729</name>
    <name evidence="2" type="ORF">HINF_LOCUS61209</name>
</gene>
<dbReference type="AlphaFoldDB" id="A0AA86QL16"/>
<reference evidence="1" key="1">
    <citation type="submission" date="2023-06" db="EMBL/GenBank/DDBJ databases">
        <authorList>
            <person name="Kurt Z."/>
        </authorList>
    </citation>
    <scope>NUCLEOTIDE SEQUENCE</scope>
</reference>
<evidence type="ECO:0000313" key="3">
    <source>
        <dbReference type="Proteomes" id="UP001642409"/>
    </source>
</evidence>
<dbReference type="EMBL" id="CATOUU010000855">
    <property type="protein sequence ID" value="CAI9955084.1"/>
    <property type="molecule type" value="Genomic_DNA"/>
</dbReference>
<organism evidence="1">
    <name type="scientific">Hexamita inflata</name>
    <dbReference type="NCBI Taxonomy" id="28002"/>
    <lineage>
        <taxon>Eukaryota</taxon>
        <taxon>Metamonada</taxon>
        <taxon>Diplomonadida</taxon>
        <taxon>Hexamitidae</taxon>
        <taxon>Hexamitinae</taxon>
        <taxon>Hexamita</taxon>
    </lineage>
</organism>
<sequence length="103" mass="11771">MYDTSIKDNPTENNDFRLKRFIKGIEIIEDTKLIEAVIIAPIVPDLEELNVFLKIIVEQANIGLIPVAPIDIPRARITKRLFKCFFYQIDSVTVVYYAAQLSG</sequence>
<accession>A0AA86QL16</accession>
<evidence type="ECO:0000313" key="2">
    <source>
        <dbReference type="EMBL" id="CAL6082417.1"/>
    </source>
</evidence>
<dbReference type="EMBL" id="CAXDID020000364">
    <property type="protein sequence ID" value="CAL6082417.1"/>
    <property type="molecule type" value="Genomic_DNA"/>
</dbReference>
<reference evidence="2 3" key="2">
    <citation type="submission" date="2024-07" db="EMBL/GenBank/DDBJ databases">
        <authorList>
            <person name="Akdeniz Z."/>
        </authorList>
    </citation>
    <scope>NUCLEOTIDE SEQUENCE [LARGE SCALE GENOMIC DNA]</scope>
</reference>
<protein>
    <submittedName>
        <fullName evidence="2">Hypothetical_protein</fullName>
    </submittedName>
</protein>